<organism evidence="1 2">
    <name type="scientific">Methylorubrum extorquens (strain CM4 / NCIMB 13688)</name>
    <name type="common">Methylobacterium extorquens</name>
    <dbReference type="NCBI Taxonomy" id="440085"/>
    <lineage>
        <taxon>Bacteria</taxon>
        <taxon>Pseudomonadati</taxon>
        <taxon>Pseudomonadota</taxon>
        <taxon>Alphaproteobacteria</taxon>
        <taxon>Hyphomicrobiales</taxon>
        <taxon>Methylobacteriaceae</taxon>
        <taxon>Methylorubrum</taxon>
    </lineage>
</organism>
<name>B7L3I4_METC4</name>
<dbReference type="SUPFAM" id="SSF56300">
    <property type="entry name" value="Metallo-dependent phosphatases"/>
    <property type="match status" value="1"/>
</dbReference>
<reference evidence="1 2" key="2">
    <citation type="journal article" date="2012" name="J. Bacteriol.">
        <title>Complete genome sequences of six strains of the genus Methylobacterium.</title>
        <authorList>
            <person name="Marx C.J."/>
            <person name="Bringel F."/>
            <person name="Chistoserdova L."/>
            <person name="Moulin L."/>
            <person name="Farhan Ul Haque M."/>
            <person name="Fleischman D.E."/>
            <person name="Gruffaz C."/>
            <person name="Jourand P."/>
            <person name="Knief C."/>
            <person name="Lee M.C."/>
            <person name="Muller E.E."/>
            <person name="Nadalig T."/>
            <person name="Peyraud R."/>
            <person name="Roselli S."/>
            <person name="Russ L."/>
            <person name="Goodwin L.A."/>
            <person name="Ivanova N."/>
            <person name="Kyrpides N."/>
            <person name="Lajus A."/>
            <person name="Land M.L."/>
            <person name="Medigue C."/>
            <person name="Mikhailova N."/>
            <person name="Nolan M."/>
            <person name="Woyke T."/>
            <person name="Stolyar S."/>
            <person name="Vorholt J.A."/>
            <person name="Vuilleumier S."/>
        </authorList>
    </citation>
    <scope>NUCLEOTIDE SEQUENCE [LARGE SCALE GENOMIC DNA]</scope>
    <source>
        <strain evidence="2">CM4 / NCIMB 13688</strain>
        <plasmid evidence="1 2">pCMU01</plasmid>
    </source>
</reference>
<dbReference type="HOGENOM" id="CLU_820866_0_0_5"/>
<keyword evidence="1" id="KW-0614">Plasmid</keyword>
<dbReference type="AlphaFoldDB" id="B7L3I4"/>
<proteinExistence type="predicted"/>
<dbReference type="PANTHER" id="PTHR37844">
    <property type="entry name" value="SER/THR PROTEIN PHOSPHATASE SUPERFAMILY (AFU_ORTHOLOGUE AFUA_1G14840)"/>
    <property type="match status" value="1"/>
</dbReference>
<reference evidence="1 2" key="1">
    <citation type="submission" date="2008-12" db="EMBL/GenBank/DDBJ databases">
        <title>Complete sequence of plasmid1 of Methylobacterium chloromethanicum CM4.</title>
        <authorList>
            <consortium name="US DOE Joint Genome Institute"/>
            <person name="Lucas S."/>
            <person name="Copeland A."/>
            <person name="Lapidus A."/>
            <person name="Glavina del Rio T."/>
            <person name="Dalin E."/>
            <person name="Tice H."/>
            <person name="Bruce D."/>
            <person name="Goodwin L."/>
            <person name="Pitluck S."/>
            <person name="Chertkov O."/>
            <person name="Brettin T."/>
            <person name="Detter J.C."/>
            <person name="Han C."/>
            <person name="Larimer F."/>
            <person name="Land M."/>
            <person name="Hauser L."/>
            <person name="Kyrpides N."/>
            <person name="Mikhailova N."/>
            <person name="Marx C."/>
            <person name="Richardson P."/>
        </authorList>
    </citation>
    <scope>NUCLEOTIDE SEQUENCE [LARGE SCALE GENOMIC DNA]</scope>
    <source>
        <strain evidence="2">CM4 / NCIMB 13688</strain>
        <plasmid evidence="1 2">pCMU01</plasmid>
    </source>
</reference>
<dbReference type="InterPro" id="IPR029052">
    <property type="entry name" value="Metallo-depent_PP-like"/>
</dbReference>
<dbReference type="Proteomes" id="UP000002385">
    <property type="component" value="Plasmid pCMU01"/>
</dbReference>
<protein>
    <submittedName>
        <fullName evidence="1">Metallophosphoesterase</fullName>
    </submittedName>
</protein>
<sequence length="339" mass="36450">MSDPVRVTTSGPGIEAFGRGLATRALARGGAGAASTTGCKPSQAGGSTGACVGLRLWVLSDLRVEPDASSIFPDALPEFDALLVAGGVCLGLEASLRYLARWLSGRLEDRPVVMVPGISEFLSGRPMADTLASGRDLAEELGIHLLSDETVRLDGGPRGGVQVVGATLWMDWALRGPKEAPLARRHARHRWRDGRGIIARESSAWSPVDAAGAHARSRAYVEDALSSIAYQSRGFGVPPEPFVPGVAVGDRVVVLTHHAPSRRSLPQDWPGWLLDPWLAASRASDLEAVMDRWEAPDLWVHGHVPCRAEYRIKRTRVVANPRNRFPEVSGFDPGFVVEI</sequence>
<gene>
    <name evidence="1" type="ordered locus">Mchl_5670</name>
</gene>
<geneLocation type="plasmid" evidence="1 2">
    <name>pCMU01</name>
</geneLocation>
<evidence type="ECO:0000313" key="2">
    <source>
        <dbReference type="Proteomes" id="UP000002385"/>
    </source>
</evidence>
<dbReference type="EMBL" id="CP001299">
    <property type="protein sequence ID" value="ACK86392.1"/>
    <property type="molecule type" value="Genomic_DNA"/>
</dbReference>
<dbReference type="RefSeq" id="WP_012606282.1">
    <property type="nucleotide sequence ID" value="NC_011758.1"/>
</dbReference>
<evidence type="ECO:0000313" key="1">
    <source>
        <dbReference type="EMBL" id="ACK86392.1"/>
    </source>
</evidence>
<dbReference type="KEGG" id="mch:Mchl_5670"/>
<accession>B7L3I4</accession>
<dbReference type="PANTHER" id="PTHR37844:SF2">
    <property type="entry name" value="SER_THR PROTEIN PHOSPHATASE SUPERFAMILY (AFU_ORTHOLOGUE AFUA_1G14840)"/>
    <property type="match status" value="1"/>
</dbReference>